<organism evidence="1 2">
    <name type="scientific">Roseibium litorale</name>
    <dbReference type="NCBI Taxonomy" id="2803841"/>
    <lineage>
        <taxon>Bacteria</taxon>
        <taxon>Pseudomonadati</taxon>
        <taxon>Pseudomonadota</taxon>
        <taxon>Alphaproteobacteria</taxon>
        <taxon>Hyphomicrobiales</taxon>
        <taxon>Stappiaceae</taxon>
        <taxon>Roseibium</taxon>
    </lineage>
</organism>
<dbReference type="EMBL" id="JACYXI010000019">
    <property type="protein sequence ID" value="MBD8894026.1"/>
    <property type="molecule type" value="Genomic_DNA"/>
</dbReference>
<evidence type="ECO:0000313" key="2">
    <source>
        <dbReference type="Proteomes" id="UP000632063"/>
    </source>
</evidence>
<sequence>MDKQEKDRVRREFINRLKSGFRKVPVDNSRLYFDEICRQLSEFETEVLNEAADRLLRRARTTVWPVIGVCFSTCSDVRQELAKANGPVEPAPKRGEKALLPERVAVELALREDWQLVASAVRDGWHVRLVDFYRKFRQLPDLRQCEDLFVETVEGRKRFERLGDANCPGSIAWHALKGLDGRKRLYQKIIDEEHTRLRAKGCFDDRDR</sequence>
<gene>
    <name evidence="1" type="ORF">IG616_20970</name>
</gene>
<proteinExistence type="predicted"/>
<dbReference type="Proteomes" id="UP000632063">
    <property type="component" value="Unassembled WGS sequence"/>
</dbReference>
<protein>
    <submittedName>
        <fullName evidence="1">Uncharacterized protein</fullName>
    </submittedName>
</protein>
<evidence type="ECO:0000313" key="1">
    <source>
        <dbReference type="EMBL" id="MBD8894026.1"/>
    </source>
</evidence>
<reference evidence="2" key="1">
    <citation type="submission" date="2020-09" db="EMBL/GenBank/DDBJ databases">
        <title>The genome sequence of strain Labrenzia suaedae 4C16A.</title>
        <authorList>
            <person name="Liu Y."/>
        </authorList>
    </citation>
    <scope>NUCLEOTIDE SEQUENCE [LARGE SCALE GENOMIC DNA]</scope>
    <source>
        <strain evidence="2">4C16A</strain>
    </source>
</reference>
<reference evidence="1 2" key="2">
    <citation type="journal article" date="2021" name="Int. J. Syst. Evol. Microbiol.">
        <title>Roseibium litorale sp. nov., isolated from a tidal flat sediment and proposal for the reclassification of Labrenzia polysiphoniae as Roseibium polysiphoniae comb. nov.</title>
        <authorList>
            <person name="Liu Y."/>
            <person name="Pei T."/>
            <person name="Du J."/>
            <person name="Chao M."/>
            <person name="Deng M.R."/>
            <person name="Zhu H."/>
        </authorList>
    </citation>
    <scope>NUCLEOTIDE SEQUENCE [LARGE SCALE GENOMIC DNA]</scope>
    <source>
        <strain evidence="1 2">4C16A</strain>
    </source>
</reference>
<keyword evidence="2" id="KW-1185">Reference proteome</keyword>
<accession>A0ABR9CUY8</accession>
<comment type="caution">
    <text evidence="1">The sequence shown here is derived from an EMBL/GenBank/DDBJ whole genome shotgun (WGS) entry which is preliminary data.</text>
</comment>
<name>A0ABR9CUY8_9HYPH</name>